<gene>
    <name evidence="14" type="primary">dnaC</name>
    <name evidence="14" type="ORF">CUESP1_0649</name>
</gene>
<evidence type="ECO:0000256" key="8">
    <source>
        <dbReference type="ARBA" id="ARBA00023125"/>
    </source>
</evidence>
<dbReference type="PANTHER" id="PTHR30153">
    <property type="entry name" value="REPLICATIVE DNA HELICASE DNAB"/>
    <property type="match status" value="1"/>
</dbReference>
<comment type="function">
    <text evidence="12">The main replicative DNA helicase, it participates in initiation and elongation during chromosome replication. Travels ahead of the DNA replisome, separating dsDNA into templates for DNA synthesis. A processive ATP-dependent 5'-3' DNA helicase it has DNA-dependent ATPase activity.</text>
</comment>
<protein>
    <recommendedName>
        <fullName evidence="11 12">Replicative DNA helicase</fullName>
        <ecNumber evidence="11 12">5.6.2.3</ecNumber>
    </recommendedName>
</protein>
<dbReference type="InterPro" id="IPR007694">
    <property type="entry name" value="DNA_helicase_DnaB-like_C"/>
</dbReference>
<evidence type="ECO:0000256" key="7">
    <source>
        <dbReference type="ARBA" id="ARBA00022840"/>
    </source>
</evidence>
<keyword evidence="2 12" id="KW-0639">Primosome</keyword>
<dbReference type="PANTHER" id="PTHR30153:SF2">
    <property type="entry name" value="REPLICATIVE DNA HELICASE"/>
    <property type="match status" value="1"/>
</dbReference>
<keyword evidence="8 12" id="KW-0238">DNA-binding</keyword>
<dbReference type="InterPro" id="IPR036185">
    <property type="entry name" value="DNA_heli_DnaB-like_N_sf"/>
</dbReference>
<evidence type="ECO:0000256" key="5">
    <source>
        <dbReference type="ARBA" id="ARBA00022801"/>
    </source>
</evidence>
<dbReference type="Gene3D" id="3.40.50.300">
    <property type="entry name" value="P-loop containing nucleotide triphosphate hydrolases"/>
    <property type="match status" value="1"/>
</dbReference>
<keyword evidence="3 12" id="KW-0235">DNA replication</keyword>
<dbReference type="FunFam" id="1.10.860.10:FF:000001">
    <property type="entry name" value="Replicative DNA helicase"/>
    <property type="match status" value="1"/>
</dbReference>
<dbReference type="GO" id="GO:0042802">
    <property type="term" value="F:identical protein binding"/>
    <property type="evidence" value="ECO:0007669"/>
    <property type="project" value="UniProtKB-ARBA"/>
</dbReference>
<dbReference type="NCBIfam" id="NF004384">
    <property type="entry name" value="PRK05748.1"/>
    <property type="match status" value="1"/>
</dbReference>
<dbReference type="GO" id="GO:0016887">
    <property type="term" value="F:ATP hydrolysis activity"/>
    <property type="evidence" value="ECO:0007669"/>
    <property type="project" value="RHEA"/>
</dbReference>
<dbReference type="NCBIfam" id="TIGR00665">
    <property type="entry name" value="DnaB"/>
    <property type="match status" value="1"/>
</dbReference>
<dbReference type="Pfam" id="PF00772">
    <property type="entry name" value="DnaB"/>
    <property type="match status" value="1"/>
</dbReference>
<evidence type="ECO:0000256" key="9">
    <source>
        <dbReference type="ARBA" id="ARBA00023235"/>
    </source>
</evidence>
<organism evidence="14 15">
    <name type="scientific">[Clostridium] ultunense Esp</name>
    <dbReference type="NCBI Taxonomy" id="1288971"/>
    <lineage>
        <taxon>Bacteria</taxon>
        <taxon>Bacillati</taxon>
        <taxon>Bacillota</taxon>
        <taxon>Tissierellia</taxon>
        <taxon>Tissierellales</taxon>
        <taxon>Tepidimicrobiaceae</taxon>
        <taxon>Schnuerera</taxon>
    </lineage>
</organism>
<dbReference type="SUPFAM" id="SSF52540">
    <property type="entry name" value="P-loop containing nucleoside triphosphate hydrolases"/>
    <property type="match status" value="1"/>
</dbReference>
<evidence type="ECO:0000313" key="14">
    <source>
        <dbReference type="EMBL" id="SHD76033.1"/>
    </source>
</evidence>
<keyword evidence="7 12" id="KW-0067">ATP-binding</keyword>
<dbReference type="GO" id="GO:0005524">
    <property type="term" value="F:ATP binding"/>
    <property type="evidence" value="ECO:0007669"/>
    <property type="project" value="UniProtKB-UniRule"/>
</dbReference>
<keyword evidence="15" id="KW-1185">Reference proteome</keyword>
<evidence type="ECO:0000256" key="11">
    <source>
        <dbReference type="NCBIfam" id="TIGR00665"/>
    </source>
</evidence>
<keyword evidence="6 12" id="KW-0347">Helicase</keyword>
<name>M1Z477_9FIRM</name>
<dbReference type="InterPro" id="IPR007693">
    <property type="entry name" value="DNA_helicase_DnaB-like_N"/>
</dbReference>
<feature type="domain" description="SF4 helicase" evidence="13">
    <location>
        <begin position="174"/>
        <end position="439"/>
    </location>
</feature>
<evidence type="ECO:0000256" key="10">
    <source>
        <dbReference type="ARBA" id="ARBA00048954"/>
    </source>
</evidence>
<dbReference type="CDD" id="cd00984">
    <property type="entry name" value="DnaB_C"/>
    <property type="match status" value="1"/>
</dbReference>
<evidence type="ECO:0000256" key="12">
    <source>
        <dbReference type="RuleBase" id="RU362085"/>
    </source>
</evidence>
<dbReference type="PROSITE" id="PS51199">
    <property type="entry name" value="SF4_HELICASE"/>
    <property type="match status" value="1"/>
</dbReference>
<keyword evidence="9" id="KW-0413">Isomerase</keyword>
<dbReference type="GO" id="GO:0043139">
    <property type="term" value="F:5'-3' DNA helicase activity"/>
    <property type="evidence" value="ECO:0007669"/>
    <property type="project" value="UniProtKB-EC"/>
</dbReference>
<comment type="catalytic activity">
    <reaction evidence="10 12">
        <text>ATP + H2O = ADP + phosphate + H(+)</text>
        <dbReference type="Rhea" id="RHEA:13065"/>
        <dbReference type="ChEBI" id="CHEBI:15377"/>
        <dbReference type="ChEBI" id="CHEBI:15378"/>
        <dbReference type="ChEBI" id="CHEBI:30616"/>
        <dbReference type="ChEBI" id="CHEBI:43474"/>
        <dbReference type="ChEBI" id="CHEBI:456216"/>
        <dbReference type="EC" id="5.6.2.3"/>
    </reaction>
</comment>
<dbReference type="InterPro" id="IPR007692">
    <property type="entry name" value="DNA_helicase_DnaB"/>
</dbReference>
<dbReference type="Pfam" id="PF03796">
    <property type="entry name" value="DnaB_C"/>
    <property type="match status" value="1"/>
</dbReference>
<dbReference type="Proteomes" id="UP000245423">
    <property type="component" value="Chromosome 1"/>
</dbReference>
<keyword evidence="4 12" id="KW-0547">Nucleotide-binding</keyword>
<sequence length="440" mass="49353">MGKIPPHSLEAEQSVLGAMILNKEAINTAIEQLHPEDFYKEANREIFEAIIELFNRNEPVDLITLSEELRKRGTLENLGGVTYLAELSGGVAITSNVKYYCDIVEEKSILRRLIKSCDDIMAKSYEGTEEVNNIIEEAEKNIFDITQGRHREGFAPIKEVLLDSFSKIEEMAAHQGELTGLTTGFIDIDQKLSGMQNSDLILLAARPSMGKTALGINIATNSAIKAEASVAIFSLEMSKEQLVQRMISSAAHVDLQKIISGRLNEDEWIKIIDAMGPLSQAKIFIDDTAGISLTEMKAKCRRLKIERGLDLIVIDYLQLMQSHGRQENRQQEISAISRGLKALAKEMDCPVIALSQLSRAPELRSDHRPILSDLRESGAIEQDADVVLFLYRDEYYHEDSDKKNIGEVIIAKHRNGPTGVVELVWKKEFTKFLNKENIRV</sequence>
<keyword evidence="5 12" id="KW-0378">Hydrolase</keyword>
<dbReference type="FunFam" id="3.40.50.300:FF:000076">
    <property type="entry name" value="Replicative DNA helicase"/>
    <property type="match status" value="1"/>
</dbReference>
<accession>M1Z477</accession>
<dbReference type="GO" id="GO:0005829">
    <property type="term" value="C:cytosol"/>
    <property type="evidence" value="ECO:0007669"/>
    <property type="project" value="TreeGrafter"/>
</dbReference>
<dbReference type="EMBL" id="LT669839">
    <property type="protein sequence ID" value="SHD76033.1"/>
    <property type="molecule type" value="Genomic_DNA"/>
</dbReference>
<dbReference type="EC" id="5.6.2.3" evidence="11 12"/>
<dbReference type="SUPFAM" id="SSF48024">
    <property type="entry name" value="N-terminal domain of DnaB helicase"/>
    <property type="match status" value="1"/>
</dbReference>
<evidence type="ECO:0000256" key="6">
    <source>
        <dbReference type="ARBA" id="ARBA00022806"/>
    </source>
</evidence>
<dbReference type="GO" id="GO:0006269">
    <property type="term" value="P:DNA replication, synthesis of primer"/>
    <property type="evidence" value="ECO:0007669"/>
    <property type="project" value="UniProtKB-UniRule"/>
</dbReference>
<evidence type="ECO:0000259" key="13">
    <source>
        <dbReference type="PROSITE" id="PS51199"/>
    </source>
</evidence>
<evidence type="ECO:0000256" key="3">
    <source>
        <dbReference type="ARBA" id="ARBA00022705"/>
    </source>
</evidence>
<evidence type="ECO:0000313" key="15">
    <source>
        <dbReference type="Proteomes" id="UP000245423"/>
    </source>
</evidence>
<dbReference type="GO" id="GO:1990077">
    <property type="term" value="C:primosome complex"/>
    <property type="evidence" value="ECO:0007669"/>
    <property type="project" value="UniProtKB-UniRule"/>
</dbReference>
<evidence type="ECO:0000256" key="4">
    <source>
        <dbReference type="ARBA" id="ARBA00022741"/>
    </source>
</evidence>
<dbReference type="InterPro" id="IPR016136">
    <property type="entry name" value="DNA_helicase_N/primase_C"/>
</dbReference>
<evidence type="ECO:0000256" key="2">
    <source>
        <dbReference type="ARBA" id="ARBA00022515"/>
    </source>
</evidence>
<reference evidence="14 15" key="1">
    <citation type="submission" date="2016-11" db="EMBL/GenBank/DDBJ databases">
        <authorList>
            <person name="Manzoor S."/>
        </authorList>
    </citation>
    <scope>NUCLEOTIDE SEQUENCE [LARGE SCALE GENOMIC DNA]</scope>
    <source>
        <strain evidence="14">Clostridium ultunense strain Esp</strain>
    </source>
</reference>
<dbReference type="AlphaFoldDB" id="M1Z477"/>
<proteinExistence type="inferred from homology"/>
<comment type="similarity">
    <text evidence="1 12">Belongs to the helicase family. DnaB subfamily.</text>
</comment>
<dbReference type="Gene3D" id="1.10.860.10">
    <property type="entry name" value="DNAb Helicase, Chain A"/>
    <property type="match status" value="1"/>
</dbReference>
<evidence type="ECO:0000256" key="1">
    <source>
        <dbReference type="ARBA" id="ARBA00008428"/>
    </source>
</evidence>
<dbReference type="GO" id="GO:0003677">
    <property type="term" value="F:DNA binding"/>
    <property type="evidence" value="ECO:0007669"/>
    <property type="project" value="UniProtKB-UniRule"/>
</dbReference>
<dbReference type="HOGENOM" id="CLU_005373_0_0_9"/>
<dbReference type="InterPro" id="IPR027417">
    <property type="entry name" value="P-loop_NTPase"/>
</dbReference>